<name>J9DQ76_EDHAE</name>
<keyword evidence="2" id="KW-1185">Reference proteome</keyword>
<sequence length="172" mass="19845">MFLFFATVICRTYMIKRLGSEEYLQSSFDPISLPYLGPKATAHVFEIAHPEADSKISILRLACVPRMKTIPDVVLDATKENDKVTYYTYNEKLKNEELMIVRYEDGYLIVRGDECITYNRKSEHFFTTVCEPSHPEQKFELIEETCLIKPQTIPLAEFISRPPQGISPLIKS</sequence>
<dbReference type="InParanoid" id="J9DQ76"/>
<proteinExistence type="predicted"/>
<evidence type="ECO:0000313" key="2">
    <source>
        <dbReference type="Proteomes" id="UP000003163"/>
    </source>
</evidence>
<dbReference type="Proteomes" id="UP000003163">
    <property type="component" value="Unassembled WGS sequence"/>
</dbReference>
<accession>J9DQ76</accession>
<reference evidence="1 2" key="1">
    <citation type="submission" date="2011-08" db="EMBL/GenBank/DDBJ databases">
        <authorList>
            <person name="Liu Z.J."/>
            <person name="Shi F.L."/>
            <person name="Lu J.Q."/>
            <person name="Li M."/>
            <person name="Wang Z.L."/>
        </authorList>
    </citation>
    <scope>NUCLEOTIDE SEQUENCE [LARGE SCALE GENOMIC DNA]</scope>
    <source>
        <strain evidence="1 2">USNM 41457</strain>
    </source>
</reference>
<gene>
    <name evidence="1" type="ORF">EDEG_02171</name>
</gene>
<dbReference type="VEuPathDB" id="MicrosporidiaDB:EDEG_02171"/>
<protein>
    <submittedName>
        <fullName evidence="1">Uncharacterized protein</fullName>
    </submittedName>
</protein>
<dbReference type="EMBL" id="AFBI03000036">
    <property type="protein sequence ID" value="EJW03497.1"/>
    <property type="molecule type" value="Genomic_DNA"/>
</dbReference>
<dbReference type="AlphaFoldDB" id="J9DQ76"/>
<reference evidence="2" key="2">
    <citation type="submission" date="2015-07" db="EMBL/GenBank/DDBJ databases">
        <title>Contrasting host-pathogen interactions and genome evolution in two generalist and specialist microsporidian pathogens of mosquitoes.</title>
        <authorList>
            <consortium name="The Broad Institute Genomics Platform"/>
            <consortium name="The Broad Institute Genome Sequencing Center for Infectious Disease"/>
            <person name="Cuomo C.A."/>
            <person name="Sanscrainte N.D."/>
            <person name="Goldberg J.M."/>
            <person name="Heiman D."/>
            <person name="Young S."/>
            <person name="Zeng Q."/>
            <person name="Becnel J.J."/>
            <person name="Birren B.W."/>
        </authorList>
    </citation>
    <scope>NUCLEOTIDE SEQUENCE [LARGE SCALE GENOMIC DNA]</scope>
    <source>
        <strain evidence="2">USNM 41457</strain>
    </source>
</reference>
<dbReference type="HOGENOM" id="CLU_1555231_0_0_1"/>
<comment type="caution">
    <text evidence="1">The sequence shown here is derived from an EMBL/GenBank/DDBJ whole genome shotgun (WGS) entry which is preliminary data.</text>
</comment>
<organism evidence="1 2">
    <name type="scientific">Edhazardia aedis (strain USNM 41457)</name>
    <name type="common">Microsporidian parasite</name>
    <dbReference type="NCBI Taxonomy" id="1003232"/>
    <lineage>
        <taxon>Eukaryota</taxon>
        <taxon>Fungi</taxon>
        <taxon>Fungi incertae sedis</taxon>
        <taxon>Microsporidia</taxon>
        <taxon>Edhazardia</taxon>
    </lineage>
</organism>
<evidence type="ECO:0000313" key="1">
    <source>
        <dbReference type="EMBL" id="EJW03497.1"/>
    </source>
</evidence>